<evidence type="ECO:0000256" key="1">
    <source>
        <dbReference type="SAM" id="MobiDB-lite"/>
    </source>
</evidence>
<dbReference type="OrthoDB" id="1797434at2"/>
<evidence type="ECO:0000313" key="3">
    <source>
        <dbReference type="Proteomes" id="UP000076967"/>
    </source>
</evidence>
<evidence type="ECO:0000313" key="2">
    <source>
        <dbReference type="EMBL" id="OAB34142.1"/>
    </source>
</evidence>
<dbReference type="STRING" id="494026.PGLA_24925"/>
<evidence type="ECO:0008006" key="4">
    <source>
        <dbReference type="Google" id="ProtNLM"/>
    </source>
</evidence>
<sequence length="148" mass="17215">MGAQQLSFDIHRIDEEATRDAVEKYLQQAREYIVTEYIPDEPTMTAVYSDMPRGNTGTTSDQTGNIATRNVDEPDRRRRHIERAEKAIGRLGGRQQKLIRNRYMDDDDVWDYDVAENLGYSDRHYRRIKSVAIYRLAGMLGLVMLQDD</sequence>
<gene>
    <name evidence="2" type="ORF">PGLA_24925</name>
</gene>
<dbReference type="Proteomes" id="UP000076967">
    <property type="component" value="Unassembled WGS sequence"/>
</dbReference>
<dbReference type="AlphaFoldDB" id="A0A168DF73"/>
<dbReference type="SUPFAM" id="SSF88659">
    <property type="entry name" value="Sigma3 and sigma4 domains of RNA polymerase sigma factors"/>
    <property type="match status" value="1"/>
</dbReference>
<organism evidence="2 3">
    <name type="scientific">Paenibacillus glacialis</name>
    <dbReference type="NCBI Taxonomy" id="494026"/>
    <lineage>
        <taxon>Bacteria</taxon>
        <taxon>Bacillati</taxon>
        <taxon>Bacillota</taxon>
        <taxon>Bacilli</taxon>
        <taxon>Bacillales</taxon>
        <taxon>Paenibacillaceae</taxon>
        <taxon>Paenibacillus</taxon>
    </lineage>
</organism>
<keyword evidence="3" id="KW-1185">Reference proteome</keyword>
<reference evidence="2 3" key="1">
    <citation type="submission" date="2016-03" db="EMBL/GenBank/DDBJ databases">
        <title>Draft genome sequence of Paenibacillus glacialis DSM 22343.</title>
        <authorList>
            <person name="Shin S.-K."/>
            <person name="Yi H."/>
        </authorList>
    </citation>
    <scope>NUCLEOTIDE SEQUENCE [LARGE SCALE GENOMIC DNA]</scope>
    <source>
        <strain evidence="2 3">DSM 22343</strain>
    </source>
</reference>
<dbReference type="InterPro" id="IPR013324">
    <property type="entry name" value="RNA_pol_sigma_r3/r4-like"/>
</dbReference>
<feature type="compositionally biased region" description="Polar residues" evidence="1">
    <location>
        <begin position="55"/>
        <end position="68"/>
    </location>
</feature>
<dbReference type="Gene3D" id="1.20.140.160">
    <property type="match status" value="1"/>
</dbReference>
<dbReference type="RefSeq" id="WP_068537886.1">
    <property type="nucleotide sequence ID" value="NZ_LVJH01000070.1"/>
</dbReference>
<dbReference type="EMBL" id="LVJH01000070">
    <property type="protein sequence ID" value="OAB34142.1"/>
    <property type="molecule type" value="Genomic_DNA"/>
</dbReference>
<protein>
    <recommendedName>
        <fullName evidence="4">Transcriptional regulator</fullName>
    </recommendedName>
</protein>
<dbReference type="NCBIfam" id="TIGR01637">
    <property type="entry name" value="phage_arpU"/>
    <property type="match status" value="1"/>
</dbReference>
<accession>A0A168DF73</accession>
<comment type="caution">
    <text evidence="2">The sequence shown here is derived from an EMBL/GenBank/DDBJ whole genome shotgun (WGS) entry which is preliminary data.</text>
</comment>
<proteinExistence type="predicted"/>
<name>A0A168DF73_9BACL</name>
<dbReference type="InterPro" id="IPR006524">
    <property type="entry name" value="ArpU-like"/>
</dbReference>
<feature type="region of interest" description="Disordered" evidence="1">
    <location>
        <begin position="50"/>
        <end position="75"/>
    </location>
</feature>